<name>A0A645JDV1_9ZZZZ</name>
<protein>
    <submittedName>
        <fullName evidence="1">Uncharacterized protein</fullName>
    </submittedName>
</protein>
<gene>
    <name evidence="1" type="ORF">SDC9_209384</name>
</gene>
<dbReference type="EMBL" id="VSSQ01138525">
    <property type="protein sequence ID" value="MPN61646.1"/>
    <property type="molecule type" value="Genomic_DNA"/>
</dbReference>
<evidence type="ECO:0000313" key="1">
    <source>
        <dbReference type="EMBL" id="MPN61646.1"/>
    </source>
</evidence>
<reference evidence="1" key="1">
    <citation type="submission" date="2019-08" db="EMBL/GenBank/DDBJ databases">
        <authorList>
            <person name="Kucharzyk K."/>
            <person name="Murdoch R.W."/>
            <person name="Higgins S."/>
            <person name="Loffler F."/>
        </authorList>
    </citation>
    <scope>NUCLEOTIDE SEQUENCE</scope>
</reference>
<comment type="caution">
    <text evidence="1">The sequence shown here is derived from an EMBL/GenBank/DDBJ whole genome shotgun (WGS) entry which is preliminary data.</text>
</comment>
<organism evidence="1">
    <name type="scientific">bioreactor metagenome</name>
    <dbReference type="NCBI Taxonomy" id="1076179"/>
    <lineage>
        <taxon>unclassified sequences</taxon>
        <taxon>metagenomes</taxon>
        <taxon>ecological metagenomes</taxon>
    </lineage>
</organism>
<accession>A0A645JDV1</accession>
<dbReference type="AlphaFoldDB" id="A0A645JDV1"/>
<proteinExistence type="predicted"/>
<sequence>MVVSIGVQFRNLGLTDDAVFFQCFEHITGKVIFIVRDVVTSQMVGAPGLDCQPFVIIINGRGGIIA</sequence>